<keyword evidence="3" id="KW-1185">Reference proteome</keyword>
<evidence type="ECO:0000313" key="3">
    <source>
        <dbReference type="Proteomes" id="UP000095042"/>
    </source>
</evidence>
<feature type="domain" description="IrrE N-terminal-like" evidence="1">
    <location>
        <begin position="25"/>
        <end position="115"/>
    </location>
</feature>
<dbReference type="InterPro" id="IPR052345">
    <property type="entry name" value="Rad_response_metalloprotease"/>
</dbReference>
<gene>
    <name evidence="2" type="ORF">AUC71_10530</name>
</gene>
<dbReference type="PANTHER" id="PTHR43236:SF2">
    <property type="entry name" value="BLL0069 PROTEIN"/>
    <property type="match status" value="1"/>
</dbReference>
<name>A0A1E3WBV7_9HYPH</name>
<accession>A0A1E3WBV7</accession>
<dbReference type="Proteomes" id="UP000095042">
    <property type="component" value="Unassembled WGS sequence"/>
</dbReference>
<dbReference type="InterPro" id="IPR010359">
    <property type="entry name" value="IrrE_HExxH"/>
</dbReference>
<dbReference type="Pfam" id="PF06114">
    <property type="entry name" value="Peptidase_M78"/>
    <property type="match status" value="1"/>
</dbReference>
<organism evidence="2 3">
    <name type="scientific">Methyloceanibacter marginalis</name>
    <dbReference type="NCBI Taxonomy" id="1774971"/>
    <lineage>
        <taxon>Bacteria</taxon>
        <taxon>Pseudomonadati</taxon>
        <taxon>Pseudomonadota</taxon>
        <taxon>Alphaproteobacteria</taxon>
        <taxon>Hyphomicrobiales</taxon>
        <taxon>Hyphomicrobiaceae</taxon>
        <taxon>Methyloceanibacter</taxon>
    </lineage>
</organism>
<dbReference type="PANTHER" id="PTHR43236">
    <property type="entry name" value="ANTITOXIN HIGA1"/>
    <property type="match status" value="1"/>
</dbReference>
<comment type="caution">
    <text evidence="2">The sequence shown here is derived from an EMBL/GenBank/DDBJ whole genome shotgun (WGS) entry which is preliminary data.</text>
</comment>
<reference evidence="2 3" key="1">
    <citation type="journal article" date="2016" name="Environ. Microbiol.">
        <title>New Methyloceanibacter diversity from North Sea sediments includes methanotroph containing solely the soluble methane monooxygenase.</title>
        <authorList>
            <person name="Vekeman B."/>
            <person name="Kerckhof F.M."/>
            <person name="Cremers G."/>
            <person name="de Vos P."/>
            <person name="Vandamme P."/>
            <person name="Boon N."/>
            <person name="Op den Camp H.J."/>
            <person name="Heylen K."/>
        </authorList>
    </citation>
    <scope>NUCLEOTIDE SEQUENCE [LARGE SCALE GENOMIC DNA]</scope>
    <source>
        <strain evidence="2 3">R-67177</strain>
    </source>
</reference>
<dbReference type="EMBL" id="LPWD01000133">
    <property type="protein sequence ID" value="ODS03266.1"/>
    <property type="molecule type" value="Genomic_DNA"/>
</dbReference>
<proteinExistence type="predicted"/>
<evidence type="ECO:0000313" key="2">
    <source>
        <dbReference type="EMBL" id="ODS03266.1"/>
    </source>
</evidence>
<protein>
    <recommendedName>
        <fullName evidence="1">IrrE N-terminal-like domain-containing protein</fullName>
    </recommendedName>
</protein>
<sequence length="158" mass="18601">MKAIYMCDEVDVSVAIRIGLPMEPTLFALVHELKHHWADQELVRAGYVTCGDYNQNELVEKGAEVFAAEFIYPVAEFSDDIKSLGDGKWDVDKIIRFKREVCRAKVSYTFVRKRLERLGLVSRDQFDGVKFQKREEEIYGTPLYKQRWFRDRRRARTS</sequence>
<evidence type="ECO:0000259" key="1">
    <source>
        <dbReference type="Pfam" id="PF06114"/>
    </source>
</evidence>
<dbReference type="AlphaFoldDB" id="A0A1E3WBV7"/>